<dbReference type="PROSITE" id="PS51819">
    <property type="entry name" value="VOC"/>
    <property type="match status" value="1"/>
</dbReference>
<dbReference type="Proteomes" id="UP001596241">
    <property type="component" value="Unassembled WGS sequence"/>
</dbReference>
<dbReference type="RefSeq" id="WP_345077578.1">
    <property type="nucleotide sequence ID" value="NZ_BAAAWG010000002.1"/>
</dbReference>
<dbReference type="PANTHER" id="PTHR43048">
    <property type="entry name" value="METHYLMALONYL-COA EPIMERASE"/>
    <property type="match status" value="1"/>
</dbReference>
<dbReference type="EMBL" id="JBHSPW010000009">
    <property type="protein sequence ID" value="MFC5895071.1"/>
    <property type="molecule type" value="Genomic_DNA"/>
</dbReference>
<keyword evidence="4" id="KW-1185">Reference proteome</keyword>
<protein>
    <submittedName>
        <fullName evidence="3">VOC family protein</fullName>
    </submittedName>
</protein>
<evidence type="ECO:0000313" key="4">
    <source>
        <dbReference type="Proteomes" id="UP001596241"/>
    </source>
</evidence>
<dbReference type="InterPro" id="IPR029068">
    <property type="entry name" value="Glyas_Bleomycin-R_OHBP_Dase"/>
</dbReference>
<feature type="domain" description="VOC" evidence="2">
    <location>
        <begin position="5"/>
        <end position="144"/>
    </location>
</feature>
<name>A0ABW1FNV6_9ACTN</name>
<dbReference type="InterPro" id="IPR037523">
    <property type="entry name" value="VOC_core"/>
</dbReference>
<proteinExistence type="predicted"/>
<evidence type="ECO:0000256" key="1">
    <source>
        <dbReference type="ARBA" id="ARBA00022723"/>
    </source>
</evidence>
<sequence length="146" mass="15859">MGIQRMDNVGIVVDDMEDAKAFFIELGLELEGTAPIEGPWVDRILGLPDVRTEIAMLRTPDGHSRLELTAFHHPAPVTPAPAPPPPHTLGFCRLMFAVDDIKDTVARLHTHGGELLGEITRFQDAYLLCYLRGPGGVIIALAEALG</sequence>
<evidence type="ECO:0000313" key="3">
    <source>
        <dbReference type="EMBL" id="MFC5895071.1"/>
    </source>
</evidence>
<dbReference type="Gene3D" id="3.10.180.10">
    <property type="entry name" value="2,3-Dihydroxybiphenyl 1,2-Dioxygenase, domain 1"/>
    <property type="match status" value="1"/>
</dbReference>
<comment type="caution">
    <text evidence="3">The sequence shown here is derived from an EMBL/GenBank/DDBJ whole genome shotgun (WGS) entry which is preliminary data.</text>
</comment>
<gene>
    <name evidence="3" type="ORF">ACFP3M_19915</name>
</gene>
<evidence type="ECO:0000259" key="2">
    <source>
        <dbReference type="PROSITE" id="PS51819"/>
    </source>
</evidence>
<dbReference type="InterPro" id="IPR051785">
    <property type="entry name" value="MMCE/EMCE_epimerase"/>
</dbReference>
<keyword evidence="1" id="KW-0479">Metal-binding</keyword>
<dbReference type="CDD" id="cd08353">
    <property type="entry name" value="VOC_like"/>
    <property type="match status" value="1"/>
</dbReference>
<dbReference type="SUPFAM" id="SSF54593">
    <property type="entry name" value="Glyoxalase/Bleomycin resistance protein/Dihydroxybiphenyl dioxygenase"/>
    <property type="match status" value="1"/>
</dbReference>
<accession>A0ABW1FNV6</accession>
<dbReference type="Pfam" id="PF00903">
    <property type="entry name" value="Glyoxalase"/>
    <property type="match status" value="1"/>
</dbReference>
<dbReference type="InterPro" id="IPR004360">
    <property type="entry name" value="Glyas_Fos-R_dOase_dom"/>
</dbReference>
<dbReference type="PANTHER" id="PTHR43048:SF5">
    <property type="entry name" value="BLR5325 PROTEIN"/>
    <property type="match status" value="1"/>
</dbReference>
<reference evidence="4" key="1">
    <citation type="journal article" date="2019" name="Int. J. Syst. Evol. Microbiol.">
        <title>The Global Catalogue of Microorganisms (GCM) 10K type strain sequencing project: providing services to taxonomists for standard genome sequencing and annotation.</title>
        <authorList>
            <consortium name="The Broad Institute Genomics Platform"/>
            <consortium name="The Broad Institute Genome Sequencing Center for Infectious Disease"/>
            <person name="Wu L."/>
            <person name="Ma J."/>
        </authorList>
    </citation>
    <scope>NUCLEOTIDE SEQUENCE [LARGE SCALE GENOMIC DNA]</scope>
    <source>
        <strain evidence="4">CGMCC 1.15809</strain>
    </source>
</reference>
<organism evidence="3 4">
    <name type="scientific">Streptomyces ramulosus</name>
    <dbReference type="NCBI Taxonomy" id="47762"/>
    <lineage>
        <taxon>Bacteria</taxon>
        <taxon>Bacillati</taxon>
        <taxon>Actinomycetota</taxon>
        <taxon>Actinomycetes</taxon>
        <taxon>Kitasatosporales</taxon>
        <taxon>Streptomycetaceae</taxon>
        <taxon>Streptomyces</taxon>
    </lineage>
</organism>